<protein>
    <recommendedName>
        <fullName evidence="2">DUF547 domain-containing protein</fullName>
    </recommendedName>
</protein>
<feature type="domain" description="DUF547" evidence="2">
    <location>
        <begin position="208"/>
        <end position="344"/>
    </location>
</feature>
<dbReference type="Pfam" id="PF04784">
    <property type="entry name" value="DUF547"/>
    <property type="match status" value="1"/>
</dbReference>
<dbReference type="Proteomes" id="UP001485043">
    <property type="component" value="Unassembled WGS sequence"/>
</dbReference>
<dbReference type="SUPFAM" id="SSF52833">
    <property type="entry name" value="Thioredoxin-like"/>
    <property type="match status" value="1"/>
</dbReference>
<dbReference type="PANTHER" id="PTHR46361">
    <property type="entry name" value="ELECTRON CARRIER/ PROTEIN DISULFIDE OXIDOREDUCTASE"/>
    <property type="match status" value="1"/>
</dbReference>
<dbReference type="Gene3D" id="3.40.30.10">
    <property type="entry name" value="Glutaredoxin"/>
    <property type="match status" value="1"/>
</dbReference>
<proteinExistence type="predicted"/>
<organism evidence="3 4">
    <name type="scientific">Apatococcus fuscideae</name>
    <dbReference type="NCBI Taxonomy" id="2026836"/>
    <lineage>
        <taxon>Eukaryota</taxon>
        <taxon>Viridiplantae</taxon>
        <taxon>Chlorophyta</taxon>
        <taxon>core chlorophytes</taxon>
        <taxon>Trebouxiophyceae</taxon>
        <taxon>Chlorellales</taxon>
        <taxon>Chlorellaceae</taxon>
        <taxon>Apatococcus</taxon>
    </lineage>
</organism>
<evidence type="ECO:0000256" key="1">
    <source>
        <dbReference type="SAM" id="MobiDB-lite"/>
    </source>
</evidence>
<sequence>MEGPAGPFRLLPLPSPKLISPGDVSDSEQTCRQQDIDDSGTVTEQGNNILHRSCTVPQVFIGGQHIGGATELQTLQRNALPNQQIMLRQMGTTFQRHQPCAIPQDSFRQQRAHVQALQGRQGHAALLRLTRDCPWTSPGHALNGHFFWHGMARPAVEVAGSLRLSILGLYERHLADDGSLVDYKGLRKDHAFADYINATAELQQVDLSAMSNPERKAFWINLYNMMVIHALTTWGPPSSFLQRLSWFGKIKYTIGGYDYSTNDVEHGMLRANGPSPVSLPVLLGQTQWAAGSLSCDDPRLAFSMEQRDPRIHFALVCGAKSCPPIKIYTAENLEEGLDAAASAFCSDDIQIDVASKEIRLSKIFKWYEMDFGTSNQMLLWLCSHLTSQKQQALQQLLKAPTDIRFSYRPYDWDINSR</sequence>
<gene>
    <name evidence="3" type="ORF">WJX84_004005</name>
</gene>
<feature type="region of interest" description="Disordered" evidence="1">
    <location>
        <begin position="1"/>
        <end position="28"/>
    </location>
</feature>
<dbReference type="EMBL" id="JALJOV010001248">
    <property type="protein sequence ID" value="KAK9851337.1"/>
    <property type="molecule type" value="Genomic_DNA"/>
</dbReference>
<feature type="compositionally biased region" description="Low complexity" evidence="1">
    <location>
        <begin position="10"/>
        <end position="21"/>
    </location>
</feature>
<dbReference type="AlphaFoldDB" id="A0AAW1SNY8"/>
<name>A0AAW1SNY8_9CHLO</name>
<dbReference type="PANTHER" id="PTHR46361:SF3">
    <property type="entry name" value="ELECTRON CARRIER_ PROTEIN DISULFIDE OXIDOREDUCTASE"/>
    <property type="match status" value="1"/>
</dbReference>
<evidence type="ECO:0000313" key="4">
    <source>
        <dbReference type="Proteomes" id="UP001485043"/>
    </source>
</evidence>
<accession>A0AAW1SNY8</accession>
<evidence type="ECO:0000259" key="2">
    <source>
        <dbReference type="Pfam" id="PF04784"/>
    </source>
</evidence>
<evidence type="ECO:0000313" key="3">
    <source>
        <dbReference type="EMBL" id="KAK9851337.1"/>
    </source>
</evidence>
<dbReference type="InterPro" id="IPR006869">
    <property type="entry name" value="DUF547"/>
</dbReference>
<dbReference type="InterPro" id="IPR036249">
    <property type="entry name" value="Thioredoxin-like_sf"/>
</dbReference>
<reference evidence="3 4" key="1">
    <citation type="journal article" date="2024" name="Nat. Commun.">
        <title>Phylogenomics reveals the evolutionary origins of lichenization in chlorophyte algae.</title>
        <authorList>
            <person name="Puginier C."/>
            <person name="Libourel C."/>
            <person name="Otte J."/>
            <person name="Skaloud P."/>
            <person name="Haon M."/>
            <person name="Grisel S."/>
            <person name="Petersen M."/>
            <person name="Berrin J.G."/>
            <person name="Delaux P.M."/>
            <person name="Dal Grande F."/>
            <person name="Keller J."/>
        </authorList>
    </citation>
    <scope>NUCLEOTIDE SEQUENCE [LARGE SCALE GENOMIC DNA]</scope>
    <source>
        <strain evidence="3 4">SAG 2523</strain>
    </source>
</reference>
<keyword evidence="4" id="KW-1185">Reference proteome</keyword>
<comment type="caution">
    <text evidence="3">The sequence shown here is derived from an EMBL/GenBank/DDBJ whole genome shotgun (WGS) entry which is preliminary data.</text>
</comment>